<dbReference type="InterPro" id="IPR016186">
    <property type="entry name" value="C-type_lectin-like/link_sf"/>
</dbReference>
<feature type="compositionally biased region" description="Low complexity" evidence="3">
    <location>
        <begin position="306"/>
        <end position="321"/>
    </location>
</feature>
<feature type="domain" description="C-type lectin" evidence="5">
    <location>
        <begin position="41"/>
        <end position="161"/>
    </location>
</feature>
<dbReference type="PROSITE" id="PS50041">
    <property type="entry name" value="C_TYPE_LECTIN_2"/>
    <property type="match status" value="1"/>
</dbReference>
<dbReference type="Gene3D" id="3.10.100.10">
    <property type="entry name" value="Mannose-Binding Protein A, subunit A"/>
    <property type="match status" value="1"/>
</dbReference>
<proteinExistence type="predicted"/>
<evidence type="ECO:0000256" key="2">
    <source>
        <dbReference type="ARBA" id="ARBA00023157"/>
    </source>
</evidence>
<reference evidence="6" key="1">
    <citation type="journal article" date="2020" name="BMC">
        <title>Leishmania infection induces a limited differential gene expression in the sand fly midgut.</title>
        <authorList>
            <person name="Coutinho-Abreu I.V."/>
            <person name="Serafim T.D."/>
            <person name="Meneses C."/>
            <person name="Kamhawi S."/>
            <person name="Oliveira F."/>
            <person name="Valenzuela J.G."/>
        </authorList>
    </citation>
    <scope>NUCLEOTIDE SEQUENCE</scope>
    <source>
        <strain evidence="6">Jacobina</strain>
        <tissue evidence="6">Midgut</tissue>
    </source>
</reference>
<keyword evidence="1 6" id="KW-0430">Lectin</keyword>
<organism evidence="6">
    <name type="scientific">Lutzomyia longipalpis</name>
    <name type="common">Sand fly</name>
    <dbReference type="NCBI Taxonomy" id="7200"/>
    <lineage>
        <taxon>Eukaryota</taxon>
        <taxon>Metazoa</taxon>
        <taxon>Ecdysozoa</taxon>
        <taxon>Arthropoda</taxon>
        <taxon>Hexapoda</taxon>
        <taxon>Insecta</taxon>
        <taxon>Pterygota</taxon>
        <taxon>Neoptera</taxon>
        <taxon>Endopterygota</taxon>
        <taxon>Diptera</taxon>
        <taxon>Nematocera</taxon>
        <taxon>Psychodoidea</taxon>
        <taxon>Psychodidae</taxon>
        <taxon>Lutzomyia</taxon>
        <taxon>Lutzomyia</taxon>
    </lineage>
</organism>
<feature type="compositionally biased region" description="Low complexity" evidence="3">
    <location>
        <begin position="354"/>
        <end position="364"/>
    </location>
</feature>
<dbReference type="CDD" id="cd00037">
    <property type="entry name" value="CLECT"/>
    <property type="match status" value="1"/>
</dbReference>
<evidence type="ECO:0000256" key="4">
    <source>
        <dbReference type="SAM" id="SignalP"/>
    </source>
</evidence>
<name>A0A7G3AHX3_LUTLO</name>
<evidence type="ECO:0000256" key="3">
    <source>
        <dbReference type="SAM" id="MobiDB-lite"/>
    </source>
</evidence>
<feature type="region of interest" description="Disordered" evidence="3">
    <location>
        <begin position="334"/>
        <end position="443"/>
    </location>
</feature>
<dbReference type="PANTHER" id="PTHR46746">
    <property type="entry name" value="KILLER CELL LECTIN-LIKE RECEPTOR SUBFAMILY F MEMBER 2"/>
    <property type="match status" value="1"/>
</dbReference>
<feature type="compositionally biased region" description="Basic residues" evidence="3">
    <location>
        <begin position="377"/>
        <end position="389"/>
    </location>
</feature>
<evidence type="ECO:0000313" key="6">
    <source>
        <dbReference type="EMBL" id="MBC1170873.1"/>
    </source>
</evidence>
<feature type="compositionally biased region" description="Polar residues" evidence="3">
    <location>
        <begin position="227"/>
        <end position="243"/>
    </location>
</feature>
<dbReference type="InterPro" id="IPR051379">
    <property type="entry name" value="C-type_Lectin_Receptor_IMM"/>
</dbReference>
<dbReference type="PANTHER" id="PTHR46746:SF9">
    <property type="entry name" value="CD209 ANTIGEN-LIKE PROTEIN C-LIKE"/>
    <property type="match status" value="1"/>
</dbReference>
<dbReference type="InterPro" id="IPR016187">
    <property type="entry name" value="CTDL_fold"/>
</dbReference>
<protein>
    <submittedName>
        <fullName evidence="6">Putative c-type lectin-like domain protein</fullName>
    </submittedName>
</protein>
<dbReference type="SUPFAM" id="SSF56436">
    <property type="entry name" value="C-type lectin-like"/>
    <property type="match status" value="1"/>
</dbReference>
<keyword evidence="2" id="KW-1015">Disulfide bond</keyword>
<dbReference type="EMBL" id="GITU01002170">
    <property type="protein sequence ID" value="MBC1170873.1"/>
    <property type="molecule type" value="Transcribed_RNA"/>
</dbReference>
<accession>A0A7G3AHX3</accession>
<dbReference type="Pfam" id="PF00059">
    <property type="entry name" value="Lectin_C"/>
    <property type="match status" value="1"/>
</dbReference>
<feature type="signal peptide" evidence="4">
    <location>
        <begin position="1"/>
        <end position="24"/>
    </location>
</feature>
<feature type="region of interest" description="Disordered" evidence="3">
    <location>
        <begin position="286"/>
        <end position="321"/>
    </location>
</feature>
<evidence type="ECO:0000259" key="5">
    <source>
        <dbReference type="PROSITE" id="PS50041"/>
    </source>
</evidence>
<feature type="compositionally biased region" description="Basic and acidic residues" evidence="3">
    <location>
        <begin position="413"/>
        <end position="443"/>
    </location>
</feature>
<dbReference type="VEuPathDB" id="VectorBase:LLONM1_011802"/>
<keyword evidence="4" id="KW-0732">Signal</keyword>
<dbReference type="GO" id="GO:0030246">
    <property type="term" value="F:carbohydrate binding"/>
    <property type="evidence" value="ECO:0007669"/>
    <property type="project" value="UniProtKB-KW"/>
</dbReference>
<sequence length="463" mass="55053">MEVSKSFVIVTLLAILISCGQVSGRRTKRMYAMCPPKFVRLGNECYYISSEKASWLDAHFECKDRNSKLAEPFKFEDIRLRKYLMRTESERTPKWIGGIYNWERKTWQWGYNGRGMKYQAFSQMKPSADEDMKFHCSMMNPTLKFRWSAKPCVEQHNFICQHRMPFVSERNRQRVYAKWNETFPNELANEIEVLVTTNPHNHTTDGRRRSISRRGYHVNSVPMDNLNPESVSGSRHVQRPNRQGRTDHARNQHRRRPEIVDIGRPIVSYAPDPVVEIRLDNRRPSHWRQRQRVERPYPQRHHQRHPTTTTSTTTTTTPTPSMLDYRIVTLPEALNPYENPPQQPHHRHETYHQPTTTTAPTTTTDRSNDIDVEPPNHHHREHHHSHHRMREKEYETYDAPTTPATTTTTEEQVTARKLSEAEKKLRRDELRQRLSRLSPEKQRQYILMRKKKLEREKLRNETA</sequence>
<feature type="region of interest" description="Disordered" evidence="3">
    <location>
        <begin position="198"/>
        <end position="258"/>
    </location>
</feature>
<dbReference type="SMART" id="SM00034">
    <property type="entry name" value="CLECT"/>
    <property type="match status" value="1"/>
</dbReference>
<feature type="compositionally biased region" description="Low complexity" evidence="3">
    <location>
        <begin position="399"/>
        <end position="409"/>
    </location>
</feature>
<dbReference type="PROSITE" id="PS51257">
    <property type="entry name" value="PROKAR_LIPOPROTEIN"/>
    <property type="match status" value="1"/>
</dbReference>
<evidence type="ECO:0000256" key="1">
    <source>
        <dbReference type="ARBA" id="ARBA00022734"/>
    </source>
</evidence>
<dbReference type="AlphaFoldDB" id="A0A7G3AHX3"/>
<feature type="chain" id="PRO_5028853152" evidence="4">
    <location>
        <begin position="25"/>
        <end position="463"/>
    </location>
</feature>
<dbReference type="InterPro" id="IPR001304">
    <property type="entry name" value="C-type_lectin-like"/>
</dbReference>